<dbReference type="OrthoDB" id="69748at2"/>
<reference evidence="1 2" key="1">
    <citation type="submission" date="2015-06" db="EMBL/GenBank/DDBJ databases">
        <title>Draft genome sequence of beer spoilage bacterium Megasphaera cerevisiae type strain 20462.</title>
        <authorList>
            <person name="Kutumbaka K."/>
            <person name="Pasmowitz J."/>
            <person name="Mategko J."/>
            <person name="Reyes D."/>
            <person name="Friedrich A."/>
            <person name="Han S."/>
            <person name="Martens-Habbena W."/>
            <person name="Neal-McKinney J."/>
            <person name="Janagama H.K."/>
            <person name="Nadala C."/>
            <person name="Samadpour M."/>
        </authorList>
    </citation>
    <scope>NUCLEOTIDE SEQUENCE [LARGE SCALE GENOMIC DNA]</scope>
    <source>
        <strain evidence="1 2">DSM 20462</strain>
    </source>
</reference>
<evidence type="ECO:0000313" key="2">
    <source>
        <dbReference type="Proteomes" id="UP000036503"/>
    </source>
</evidence>
<dbReference type="PATRIC" id="fig|1122219.3.peg.2151"/>
<dbReference type="RefSeq" id="WP_048514897.1">
    <property type="nucleotide sequence ID" value="NZ_FUXD01000035.1"/>
</dbReference>
<keyword evidence="2" id="KW-1185">Reference proteome</keyword>
<gene>
    <name evidence="1" type="ORF">AB840_10995</name>
</gene>
<dbReference type="Proteomes" id="UP000036503">
    <property type="component" value="Unassembled WGS sequence"/>
</dbReference>
<dbReference type="InParanoid" id="A0A0J6WUP2"/>
<dbReference type="AlphaFoldDB" id="A0A0J6WUP2"/>
<proteinExistence type="predicted"/>
<dbReference type="EMBL" id="LEKT01000041">
    <property type="protein sequence ID" value="KMO85903.1"/>
    <property type="molecule type" value="Genomic_DNA"/>
</dbReference>
<comment type="caution">
    <text evidence="1">The sequence shown here is derived from an EMBL/GenBank/DDBJ whole genome shotgun (WGS) entry which is preliminary data.</text>
</comment>
<accession>A0A0J6WUP2</accession>
<name>A0A0J6WUP2_9FIRM</name>
<evidence type="ECO:0000313" key="1">
    <source>
        <dbReference type="EMBL" id="KMO85903.1"/>
    </source>
</evidence>
<sequence>MPSVKYSIELSDSDRSTLHDLVTKGNTSAEAILRANILLASDKTNKRHMTVAEIAAAVSTSTTTVQKVRTSYANTWLCATILLRNNAWN</sequence>
<protein>
    <submittedName>
        <fullName evidence="1">Uncharacterized protein</fullName>
    </submittedName>
</protein>
<organism evidence="1 2">
    <name type="scientific">Megasphaera cerevisiae DSM 20462</name>
    <dbReference type="NCBI Taxonomy" id="1122219"/>
    <lineage>
        <taxon>Bacteria</taxon>
        <taxon>Bacillati</taxon>
        <taxon>Bacillota</taxon>
        <taxon>Negativicutes</taxon>
        <taxon>Veillonellales</taxon>
        <taxon>Veillonellaceae</taxon>
        <taxon>Megasphaera</taxon>
    </lineage>
</organism>